<sequence>MHGRSSSLISTLPGFSRPANYRIRWITPRAQQQSDGSGITFRPLPPGPSRRPSSKSANGRFDIPMESCPSLSWMPLWRVFAVATLKIRNSARSASVHCNCCQSSHSIDLEEAHQAIQGTYGRKIPSRKPLSSARTCPFAQALMPEEHLIVRSTRIHSALPDVPMAGRSSPVLFFVLTTSTSMCPIVAILIGSVVRKPHYIMMADPAFSFIQSRMAHSSQMSKCHLEATQALPTGGLTPAHRLAGMRALEREFNSSRTVPENASGR</sequence>
<dbReference type="Proteomes" id="UP000298327">
    <property type="component" value="Unassembled WGS sequence"/>
</dbReference>
<proteinExistence type="predicted"/>
<dbReference type="AlphaFoldDB" id="A0A4Y9Z8S3"/>
<feature type="transmembrane region" description="Helical" evidence="2">
    <location>
        <begin position="171"/>
        <end position="194"/>
    </location>
</feature>
<keyword evidence="2" id="KW-0472">Membrane</keyword>
<accession>A0A4Y9Z8S3</accession>
<name>A0A4Y9Z8S3_9AGAM</name>
<gene>
    <name evidence="3" type="ORF">EVG20_g2770</name>
</gene>
<evidence type="ECO:0000256" key="2">
    <source>
        <dbReference type="SAM" id="Phobius"/>
    </source>
</evidence>
<dbReference type="EMBL" id="SEOQ01000114">
    <property type="protein sequence ID" value="TFY70228.1"/>
    <property type="molecule type" value="Genomic_DNA"/>
</dbReference>
<evidence type="ECO:0000313" key="4">
    <source>
        <dbReference type="Proteomes" id="UP000298327"/>
    </source>
</evidence>
<evidence type="ECO:0000256" key="1">
    <source>
        <dbReference type="SAM" id="MobiDB-lite"/>
    </source>
</evidence>
<comment type="caution">
    <text evidence="3">The sequence shown here is derived from an EMBL/GenBank/DDBJ whole genome shotgun (WGS) entry which is preliminary data.</text>
</comment>
<keyword evidence="4" id="KW-1185">Reference proteome</keyword>
<feature type="region of interest" description="Disordered" evidence="1">
    <location>
        <begin position="30"/>
        <end position="61"/>
    </location>
</feature>
<protein>
    <submittedName>
        <fullName evidence="3">Uncharacterized protein</fullName>
    </submittedName>
</protein>
<evidence type="ECO:0000313" key="3">
    <source>
        <dbReference type="EMBL" id="TFY70228.1"/>
    </source>
</evidence>
<keyword evidence="2" id="KW-0812">Transmembrane</keyword>
<keyword evidence="2" id="KW-1133">Transmembrane helix</keyword>
<organism evidence="3 4">
    <name type="scientific">Dentipellis fragilis</name>
    <dbReference type="NCBI Taxonomy" id="205917"/>
    <lineage>
        <taxon>Eukaryota</taxon>
        <taxon>Fungi</taxon>
        <taxon>Dikarya</taxon>
        <taxon>Basidiomycota</taxon>
        <taxon>Agaricomycotina</taxon>
        <taxon>Agaricomycetes</taxon>
        <taxon>Russulales</taxon>
        <taxon>Hericiaceae</taxon>
        <taxon>Dentipellis</taxon>
    </lineage>
</organism>
<reference evidence="3 4" key="1">
    <citation type="submission" date="2019-02" db="EMBL/GenBank/DDBJ databases">
        <title>Genome sequencing of the rare red list fungi Dentipellis fragilis.</title>
        <authorList>
            <person name="Buettner E."/>
            <person name="Kellner H."/>
        </authorList>
    </citation>
    <scope>NUCLEOTIDE SEQUENCE [LARGE SCALE GENOMIC DNA]</scope>
    <source>
        <strain evidence="3 4">DSM 105465</strain>
    </source>
</reference>